<dbReference type="Gene3D" id="3.30.750.140">
    <property type="match status" value="1"/>
</dbReference>
<dbReference type="InterPro" id="IPR021136">
    <property type="entry name" value="Flagellar_hook_control-like_C"/>
</dbReference>
<name>A0ABQ3DN15_9GAMM</name>
<sequence length="274" mass="27645">MALDTGTRAQLASSPLAADDPARTTDDVLFPRGDATTSRHDATQLMAKLGSDASPAASNAISASQKPVDGSFINALAQPLSRSGGDTGSIDAATLAATTNGSVSSHLAPGSAPGMTATTATSTAPAGATLPVAVNSPQWPAALGQQVVQMHHRGDQQMELHLNPQSLGPLSVSLSVHDQQAQLQIASAHAPVRAAVEAALPQLREALAQSGIALGETSVGDQSQFQQQQDPRGDTSGQGRAIGTMAATGGLDIQSEAPLRPVAIGARGNISLYA</sequence>
<feature type="region of interest" description="Disordered" evidence="1">
    <location>
        <begin position="218"/>
        <end position="242"/>
    </location>
</feature>
<proteinExistence type="predicted"/>
<reference evidence="4" key="1">
    <citation type="journal article" date="2019" name="Int. J. Syst. Evol. Microbiol.">
        <title>The Global Catalogue of Microorganisms (GCM) 10K type strain sequencing project: providing services to taxonomists for standard genome sequencing and annotation.</title>
        <authorList>
            <consortium name="The Broad Institute Genomics Platform"/>
            <consortium name="The Broad Institute Genome Sequencing Center for Infectious Disease"/>
            <person name="Wu L."/>
            <person name="Ma J."/>
        </authorList>
    </citation>
    <scope>NUCLEOTIDE SEQUENCE [LARGE SCALE GENOMIC DNA]</scope>
    <source>
        <strain evidence="4">KCTC 32998</strain>
    </source>
</reference>
<evidence type="ECO:0000313" key="4">
    <source>
        <dbReference type="Proteomes" id="UP000646745"/>
    </source>
</evidence>
<dbReference type="PANTHER" id="PTHR37533">
    <property type="entry name" value="FLAGELLAR HOOK-LENGTH CONTROL PROTEIN"/>
    <property type="match status" value="1"/>
</dbReference>
<comment type="caution">
    <text evidence="3">The sequence shown here is derived from an EMBL/GenBank/DDBJ whole genome shotgun (WGS) entry which is preliminary data.</text>
</comment>
<evidence type="ECO:0000259" key="2">
    <source>
        <dbReference type="Pfam" id="PF02120"/>
    </source>
</evidence>
<protein>
    <recommendedName>
        <fullName evidence="2">Flagellar hook-length control protein-like C-terminal domain-containing protein</fullName>
    </recommendedName>
</protein>
<feature type="region of interest" description="Disordered" evidence="1">
    <location>
        <begin position="102"/>
        <end position="122"/>
    </location>
</feature>
<keyword evidence="4" id="KW-1185">Reference proteome</keyword>
<evidence type="ECO:0000256" key="1">
    <source>
        <dbReference type="SAM" id="MobiDB-lite"/>
    </source>
</evidence>
<dbReference type="Pfam" id="PF02120">
    <property type="entry name" value="Flg_hook"/>
    <property type="match status" value="1"/>
</dbReference>
<feature type="compositionally biased region" description="Low complexity" evidence="1">
    <location>
        <begin position="108"/>
        <end position="122"/>
    </location>
</feature>
<gene>
    <name evidence="3" type="ORF">GCM10009038_02700</name>
</gene>
<dbReference type="EMBL" id="BMZI01000001">
    <property type="protein sequence ID" value="GHB08661.1"/>
    <property type="molecule type" value="Genomic_DNA"/>
</dbReference>
<dbReference type="InterPro" id="IPR038610">
    <property type="entry name" value="FliK-like_C_sf"/>
</dbReference>
<accession>A0ABQ3DN15</accession>
<dbReference type="CDD" id="cd17470">
    <property type="entry name" value="T3SS_Flik_C"/>
    <property type="match status" value="1"/>
</dbReference>
<dbReference type="Proteomes" id="UP000646745">
    <property type="component" value="Unassembled WGS sequence"/>
</dbReference>
<dbReference type="PANTHER" id="PTHR37533:SF2">
    <property type="entry name" value="FLAGELLAR HOOK-LENGTH CONTROL PROTEIN"/>
    <property type="match status" value="1"/>
</dbReference>
<feature type="domain" description="Flagellar hook-length control protein-like C-terminal" evidence="2">
    <location>
        <begin position="145"/>
        <end position="228"/>
    </location>
</feature>
<evidence type="ECO:0000313" key="3">
    <source>
        <dbReference type="EMBL" id="GHB08661.1"/>
    </source>
</evidence>
<feature type="region of interest" description="Disordered" evidence="1">
    <location>
        <begin position="1"/>
        <end position="39"/>
    </location>
</feature>
<organism evidence="3 4">
    <name type="scientific">Salinicola rhizosphaerae</name>
    <dbReference type="NCBI Taxonomy" id="1443141"/>
    <lineage>
        <taxon>Bacteria</taxon>
        <taxon>Pseudomonadati</taxon>
        <taxon>Pseudomonadota</taxon>
        <taxon>Gammaproteobacteria</taxon>
        <taxon>Oceanospirillales</taxon>
        <taxon>Halomonadaceae</taxon>
        <taxon>Salinicola</taxon>
    </lineage>
</organism>
<dbReference type="InterPro" id="IPR052563">
    <property type="entry name" value="FliK"/>
</dbReference>